<dbReference type="InterPro" id="IPR036390">
    <property type="entry name" value="WH_DNA-bd_sf"/>
</dbReference>
<evidence type="ECO:0000313" key="2">
    <source>
        <dbReference type="EMBL" id="RXZ51874.1"/>
    </source>
</evidence>
<dbReference type="Proteomes" id="UP000292881">
    <property type="component" value="Unassembled WGS sequence"/>
</dbReference>
<dbReference type="OrthoDB" id="122286at2"/>
<name>A0A4Q2JWS4_9MICO</name>
<dbReference type="InterPro" id="IPR052509">
    <property type="entry name" value="Metal_resp_DNA-bind_regulator"/>
</dbReference>
<dbReference type="InterPro" id="IPR005149">
    <property type="entry name" value="Tscrpt_reg_PadR_N"/>
</dbReference>
<dbReference type="SUPFAM" id="SSF46785">
    <property type="entry name" value="Winged helix' DNA-binding domain"/>
    <property type="match status" value="1"/>
</dbReference>
<keyword evidence="3" id="KW-1185">Reference proteome</keyword>
<dbReference type="Pfam" id="PF03551">
    <property type="entry name" value="PadR"/>
    <property type="match status" value="1"/>
</dbReference>
<dbReference type="EMBL" id="SDPL01000002">
    <property type="protein sequence ID" value="RXZ51874.1"/>
    <property type="molecule type" value="Genomic_DNA"/>
</dbReference>
<comment type="caution">
    <text evidence="2">The sequence shown here is derived from an EMBL/GenBank/DDBJ whole genome shotgun (WGS) entry which is preliminary data.</text>
</comment>
<proteinExistence type="predicted"/>
<evidence type="ECO:0000259" key="1">
    <source>
        <dbReference type="Pfam" id="PF03551"/>
    </source>
</evidence>
<sequence>MREPTFWTLVSLSGGRRHGYALIREVRDASDGRVELKVATLYAVLERLQREGLVAADGDEAVDGRLRRYFRITELGEQAVAAELERMETAARLARIRLGLRSATAQ</sequence>
<protein>
    <submittedName>
        <fullName evidence="2">PadR family transcriptional regulator</fullName>
    </submittedName>
</protein>
<dbReference type="PANTHER" id="PTHR33169:SF13">
    <property type="entry name" value="PADR-FAMILY TRANSCRIPTIONAL REGULATOR"/>
    <property type="match status" value="1"/>
</dbReference>
<feature type="domain" description="Transcription regulator PadR N-terminal" evidence="1">
    <location>
        <begin position="10"/>
        <end position="81"/>
    </location>
</feature>
<dbReference type="InterPro" id="IPR036388">
    <property type="entry name" value="WH-like_DNA-bd_sf"/>
</dbReference>
<evidence type="ECO:0000313" key="3">
    <source>
        <dbReference type="Proteomes" id="UP000292881"/>
    </source>
</evidence>
<dbReference type="PANTHER" id="PTHR33169">
    <property type="entry name" value="PADR-FAMILY TRANSCRIPTIONAL REGULATOR"/>
    <property type="match status" value="1"/>
</dbReference>
<organism evidence="2 3">
    <name type="scientific">Agromyces binzhouensis</name>
    <dbReference type="NCBI Taxonomy" id="1817495"/>
    <lineage>
        <taxon>Bacteria</taxon>
        <taxon>Bacillati</taxon>
        <taxon>Actinomycetota</taxon>
        <taxon>Actinomycetes</taxon>
        <taxon>Micrococcales</taxon>
        <taxon>Microbacteriaceae</taxon>
        <taxon>Agromyces</taxon>
    </lineage>
</organism>
<dbReference type="Gene3D" id="1.10.10.10">
    <property type="entry name" value="Winged helix-like DNA-binding domain superfamily/Winged helix DNA-binding domain"/>
    <property type="match status" value="1"/>
</dbReference>
<dbReference type="AlphaFoldDB" id="A0A4Q2JWS4"/>
<gene>
    <name evidence="2" type="ORF">ESO86_00515</name>
</gene>
<accession>A0A4Q2JWS4</accession>
<reference evidence="2 3" key="1">
    <citation type="submission" date="2019-01" db="EMBL/GenBank/DDBJ databases">
        <authorList>
            <person name="Li J."/>
        </authorList>
    </citation>
    <scope>NUCLEOTIDE SEQUENCE [LARGE SCALE GENOMIC DNA]</scope>
    <source>
        <strain evidence="2 3">CGMCC 4.7180</strain>
    </source>
</reference>